<dbReference type="PANTHER" id="PTHR38099">
    <property type="entry name" value="LARGE RIBOSOMAL RNA SUBUNIT ACCUMULATION PROTEIN YCED"/>
    <property type="match status" value="1"/>
</dbReference>
<dbReference type="InterPro" id="IPR039255">
    <property type="entry name" value="YceD_bac"/>
</dbReference>
<name>A0A318KU12_9NEIS</name>
<dbReference type="AlphaFoldDB" id="A0A318KU12"/>
<evidence type="ECO:0000256" key="2">
    <source>
        <dbReference type="ARBA" id="ARBA00010740"/>
    </source>
</evidence>
<evidence type="ECO:0000256" key="4">
    <source>
        <dbReference type="ARBA" id="ARBA00022517"/>
    </source>
</evidence>
<reference evidence="6 7" key="1">
    <citation type="submission" date="2018-05" db="EMBL/GenBank/DDBJ databases">
        <title>Genomic Encyclopedia of Type Strains, Phase IV (KMG-IV): sequencing the most valuable type-strain genomes for metagenomic binning, comparative biology and taxonomic classification.</title>
        <authorList>
            <person name="Goeker M."/>
        </authorList>
    </citation>
    <scope>NUCLEOTIDE SEQUENCE [LARGE SCALE GENOMIC DNA]</scope>
    <source>
        <strain evidence="6 7">DSM 29661</strain>
    </source>
</reference>
<evidence type="ECO:0000313" key="7">
    <source>
        <dbReference type="Proteomes" id="UP000247555"/>
    </source>
</evidence>
<proteinExistence type="inferred from homology"/>
<keyword evidence="7" id="KW-1185">Reference proteome</keyword>
<comment type="similarity">
    <text evidence="2">Belongs to the DUF177 domain family.</text>
</comment>
<evidence type="ECO:0000256" key="1">
    <source>
        <dbReference type="ARBA" id="ARBA00002868"/>
    </source>
</evidence>
<dbReference type="OrthoDB" id="5297600at2"/>
<dbReference type="RefSeq" id="WP_110389625.1">
    <property type="nucleotide sequence ID" value="NZ_QJKI01000002.1"/>
</dbReference>
<comment type="caution">
    <text evidence="6">The sequence shown here is derived from an EMBL/GenBank/DDBJ whole genome shotgun (WGS) entry which is preliminary data.</text>
</comment>
<accession>A0A318KU12</accession>
<dbReference type="Pfam" id="PF02620">
    <property type="entry name" value="YceD"/>
    <property type="match status" value="1"/>
</dbReference>
<evidence type="ECO:0000256" key="3">
    <source>
        <dbReference type="ARBA" id="ARBA00015716"/>
    </source>
</evidence>
<dbReference type="EMBL" id="QJKI01000002">
    <property type="protein sequence ID" value="PXX81321.1"/>
    <property type="molecule type" value="Genomic_DNA"/>
</dbReference>
<dbReference type="PANTHER" id="PTHR38099:SF1">
    <property type="entry name" value="LARGE RIBOSOMAL RNA SUBUNIT ACCUMULATION PROTEIN YCED"/>
    <property type="match status" value="1"/>
</dbReference>
<dbReference type="GO" id="GO:0042254">
    <property type="term" value="P:ribosome biogenesis"/>
    <property type="evidence" value="ECO:0007669"/>
    <property type="project" value="UniProtKB-KW"/>
</dbReference>
<keyword evidence="4" id="KW-0690">Ribosome biogenesis</keyword>
<organism evidence="6 7">
    <name type="scientific">Rivihabitans pingtungensis</name>
    <dbReference type="NCBI Taxonomy" id="1054498"/>
    <lineage>
        <taxon>Bacteria</taxon>
        <taxon>Pseudomonadati</taxon>
        <taxon>Pseudomonadota</taxon>
        <taxon>Betaproteobacteria</taxon>
        <taxon>Neisseriales</taxon>
        <taxon>Aquaspirillaceae</taxon>
        <taxon>Rivihabitans</taxon>
    </lineage>
</organism>
<dbReference type="GO" id="GO:0005829">
    <property type="term" value="C:cytosol"/>
    <property type="evidence" value="ECO:0007669"/>
    <property type="project" value="TreeGrafter"/>
</dbReference>
<protein>
    <recommendedName>
        <fullName evidence="3">Large ribosomal RNA subunit accumulation protein YceD</fullName>
    </recommendedName>
    <alternativeName>
        <fullName evidence="5">23S rRNA accumulation protein YceD</fullName>
    </alternativeName>
</protein>
<evidence type="ECO:0000313" key="6">
    <source>
        <dbReference type="EMBL" id="PXX81321.1"/>
    </source>
</evidence>
<evidence type="ECO:0000256" key="5">
    <source>
        <dbReference type="ARBA" id="ARBA00031841"/>
    </source>
</evidence>
<gene>
    <name evidence="6" type="ORF">DFR34_102161</name>
</gene>
<dbReference type="InterPro" id="IPR003772">
    <property type="entry name" value="YceD"/>
</dbReference>
<sequence length="164" mass="17883">MSDPILIDSLDFANQRRHMAGAIALVDLPRTHDLLAHTEGELSWSLEGGKDALSRSTLHLRLAGEFSLVCQRCLTPMPFRLEADSTLTLFTNEARLESACEDDDTLDAVMADPAFDVLALIEDEVLLGLPMAPRHAHCEADIRPVGSGKPNPFAALAALKRKPE</sequence>
<dbReference type="Proteomes" id="UP000247555">
    <property type="component" value="Unassembled WGS sequence"/>
</dbReference>
<comment type="function">
    <text evidence="1">Plays a role in synthesis, processing and/or stability of 23S rRNA.</text>
</comment>